<dbReference type="KEGG" id="cbr:CBG_01767"/>
<dbReference type="HOGENOM" id="CLU_2673330_0_0_1"/>
<dbReference type="AlphaFoldDB" id="A8WQW1"/>
<sequence length="75" mass="8118">MGSIQLFPASHIESSLLIRCPVIVETPIVFVEVIGYLAFPAALEARCNSDSSSTPLPNFSLISPAYIAPGDQIWR</sequence>
<gene>
    <name evidence="1 3" type="ORF">CBG01767</name>
    <name evidence="1" type="ORF">CBG_01767</name>
</gene>
<protein>
    <submittedName>
        <fullName evidence="1">Protein CBG01767</fullName>
    </submittedName>
</protein>
<dbReference type="WormBase" id="CBG01767">
    <property type="protein sequence ID" value="CBP06082"/>
    <property type="gene ID" value="WBGene00024954"/>
</dbReference>
<reference evidence="1 2" key="2">
    <citation type="journal article" date="2011" name="PLoS Genet.">
        <title>Caenorhabditis briggsae recombinant inbred line genotypes reveal inter-strain incompatibility and the evolution of recombination.</title>
        <authorList>
            <person name="Ross J.A."/>
            <person name="Koboldt D.C."/>
            <person name="Staisch J.E."/>
            <person name="Chamberlin H.M."/>
            <person name="Gupta B.P."/>
            <person name="Miller R.D."/>
            <person name="Baird S.E."/>
            <person name="Haag E.S."/>
        </authorList>
    </citation>
    <scope>NUCLEOTIDE SEQUENCE [LARGE SCALE GENOMIC DNA]</scope>
    <source>
        <strain evidence="1 2">AF16</strain>
    </source>
</reference>
<dbReference type="CTD" id="8576193"/>
<dbReference type="EMBL" id="HE601298">
    <property type="protein sequence ID" value="CAP22869.1"/>
    <property type="molecule type" value="Genomic_DNA"/>
</dbReference>
<accession>A8WQW1</accession>
<dbReference type="RefSeq" id="XP_002634198.1">
    <property type="nucleotide sequence ID" value="XM_002634152.1"/>
</dbReference>
<dbReference type="Proteomes" id="UP000008549">
    <property type="component" value="Unassembled WGS sequence"/>
</dbReference>
<name>A8WQW1_CAEBR</name>
<keyword evidence="2" id="KW-1185">Reference proteome</keyword>
<evidence type="ECO:0000313" key="2">
    <source>
        <dbReference type="Proteomes" id="UP000008549"/>
    </source>
</evidence>
<evidence type="ECO:0000313" key="1">
    <source>
        <dbReference type="EMBL" id="CAP22869.1"/>
    </source>
</evidence>
<reference evidence="1 2" key="1">
    <citation type="journal article" date="2003" name="PLoS Biol.">
        <title>The genome sequence of Caenorhabditis briggsae: a platform for comparative genomics.</title>
        <authorList>
            <person name="Stein L.D."/>
            <person name="Bao Z."/>
            <person name="Blasiar D."/>
            <person name="Blumenthal T."/>
            <person name="Brent M.R."/>
            <person name="Chen N."/>
            <person name="Chinwalla A."/>
            <person name="Clarke L."/>
            <person name="Clee C."/>
            <person name="Coghlan A."/>
            <person name="Coulson A."/>
            <person name="D'Eustachio P."/>
            <person name="Fitch D.H."/>
            <person name="Fulton L.A."/>
            <person name="Fulton R.E."/>
            <person name="Griffiths-Jones S."/>
            <person name="Harris T.W."/>
            <person name="Hillier L.W."/>
            <person name="Kamath R."/>
            <person name="Kuwabara P.E."/>
            <person name="Mardis E.R."/>
            <person name="Marra M.A."/>
            <person name="Miner T.L."/>
            <person name="Minx P."/>
            <person name="Mullikin J.C."/>
            <person name="Plumb R.W."/>
            <person name="Rogers J."/>
            <person name="Schein J.E."/>
            <person name="Sohrmann M."/>
            <person name="Spieth J."/>
            <person name="Stajich J.E."/>
            <person name="Wei C."/>
            <person name="Willey D."/>
            <person name="Wilson R.K."/>
            <person name="Durbin R."/>
            <person name="Waterston R.H."/>
        </authorList>
    </citation>
    <scope>NUCLEOTIDE SEQUENCE [LARGE SCALE GENOMIC DNA]</scope>
    <source>
        <strain evidence="1 2">AF16</strain>
    </source>
</reference>
<organism evidence="1 2">
    <name type="scientific">Caenorhabditis briggsae</name>
    <dbReference type="NCBI Taxonomy" id="6238"/>
    <lineage>
        <taxon>Eukaryota</taxon>
        <taxon>Metazoa</taxon>
        <taxon>Ecdysozoa</taxon>
        <taxon>Nematoda</taxon>
        <taxon>Chromadorea</taxon>
        <taxon>Rhabditida</taxon>
        <taxon>Rhabditina</taxon>
        <taxon>Rhabditomorpha</taxon>
        <taxon>Rhabditoidea</taxon>
        <taxon>Rhabditidae</taxon>
        <taxon>Peloderinae</taxon>
        <taxon>Caenorhabditis</taxon>
    </lineage>
</organism>
<proteinExistence type="predicted"/>
<dbReference type="InParanoid" id="A8WQW1"/>
<dbReference type="GeneID" id="8576193"/>
<evidence type="ECO:0000313" key="3">
    <source>
        <dbReference type="WormBase" id="CBG01767"/>
    </source>
</evidence>